<dbReference type="GO" id="GO:0003735">
    <property type="term" value="F:structural constituent of ribosome"/>
    <property type="evidence" value="ECO:0007669"/>
    <property type="project" value="InterPro"/>
</dbReference>
<keyword evidence="5" id="KW-1185">Reference proteome</keyword>
<dbReference type="GO" id="GO:0015934">
    <property type="term" value="C:large ribosomal subunit"/>
    <property type="evidence" value="ECO:0007669"/>
    <property type="project" value="InterPro"/>
</dbReference>
<dbReference type="GO" id="GO:0006412">
    <property type="term" value="P:translation"/>
    <property type="evidence" value="ECO:0007669"/>
    <property type="project" value="InterPro"/>
</dbReference>
<dbReference type="Proteomes" id="UP000614350">
    <property type="component" value="Unassembled WGS sequence"/>
</dbReference>
<evidence type="ECO:0000256" key="1">
    <source>
        <dbReference type="ARBA" id="ARBA00010618"/>
    </source>
</evidence>
<dbReference type="Pfam" id="PF16906">
    <property type="entry name" value="Ribosomal_L26"/>
    <property type="match status" value="1"/>
</dbReference>
<dbReference type="InterPro" id="IPR014722">
    <property type="entry name" value="Rib_uL2_dom2"/>
</dbReference>
<dbReference type="AlphaFoldDB" id="A0A834J545"/>
<reference evidence="4" key="1">
    <citation type="journal article" date="2020" name="G3 (Bethesda)">
        <title>High-Quality Assemblies for Three Invasive Social Wasps from the &lt;i&gt;Vespula&lt;/i&gt; Genus.</title>
        <authorList>
            <person name="Harrop T.W.R."/>
            <person name="Guhlin J."/>
            <person name="McLaughlin G.M."/>
            <person name="Permina E."/>
            <person name="Stockwell P."/>
            <person name="Gilligan J."/>
            <person name="Le Lec M.F."/>
            <person name="Gruber M.A.M."/>
            <person name="Quinn O."/>
            <person name="Lovegrove M."/>
            <person name="Duncan E.J."/>
            <person name="Remnant E.J."/>
            <person name="Van Eeckhoven J."/>
            <person name="Graham B."/>
            <person name="Knapp R.A."/>
            <person name="Langford K.W."/>
            <person name="Kronenberg Z."/>
            <person name="Press M.O."/>
            <person name="Eacker S.M."/>
            <person name="Wilson-Rankin E.E."/>
            <person name="Purcell J."/>
            <person name="Lester P.J."/>
            <person name="Dearden P.K."/>
        </authorList>
    </citation>
    <scope>NUCLEOTIDE SEQUENCE</scope>
    <source>
        <strain evidence="4">Marl-1</strain>
    </source>
</reference>
<dbReference type="Gene3D" id="2.30.30.30">
    <property type="match status" value="1"/>
</dbReference>
<evidence type="ECO:0000313" key="5">
    <source>
        <dbReference type="Proteomes" id="UP000614350"/>
    </source>
</evidence>
<accession>A0A834J545</accession>
<keyword evidence="3" id="KW-0687">Ribonucleoprotein</keyword>
<dbReference type="InterPro" id="IPR005756">
    <property type="entry name" value="Ribosomal_uL24_euk/arc"/>
</dbReference>
<name>A0A834J545_VESVU</name>
<comment type="caution">
    <text evidence="4">The sequence shown here is derived from an EMBL/GenBank/DDBJ whole genome shotgun (WGS) entry which is preliminary data.</text>
</comment>
<dbReference type="NCBIfam" id="TIGR01080">
    <property type="entry name" value="rplX_A_E"/>
    <property type="match status" value="1"/>
</dbReference>
<organism evidence="4 5">
    <name type="scientific">Vespula vulgaris</name>
    <name type="common">Yellow jacket</name>
    <name type="synonym">Wasp</name>
    <dbReference type="NCBI Taxonomy" id="7454"/>
    <lineage>
        <taxon>Eukaryota</taxon>
        <taxon>Metazoa</taxon>
        <taxon>Ecdysozoa</taxon>
        <taxon>Arthropoda</taxon>
        <taxon>Hexapoda</taxon>
        <taxon>Insecta</taxon>
        <taxon>Pterygota</taxon>
        <taxon>Neoptera</taxon>
        <taxon>Endopterygota</taxon>
        <taxon>Hymenoptera</taxon>
        <taxon>Apocrita</taxon>
        <taxon>Aculeata</taxon>
        <taxon>Vespoidea</taxon>
        <taxon>Vespidae</taxon>
        <taxon>Vespinae</taxon>
        <taxon>Vespula</taxon>
    </lineage>
</organism>
<gene>
    <name evidence="4" type="ORF">HZH66_014031</name>
</gene>
<evidence type="ECO:0000256" key="2">
    <source>
        <dbReference type="ARBA" id="ARBA00022980"/>
    </source>
</evidence>
<comment type="similarity">
    <text evidence="1">Belongs to the universal ribosomal protein uL24 family.</text>
</comment>
<dbReference type="InterPro" id="IPR008991">
    <property type="entry name" value="Translation_prot_SH3-like_sf"/>
</dbReference>
<keyword evidence="2" id="KW-0689">Ribosomal protein</keyword>
<dbReference type="PANTHER" id="PTHR11143">
    <property type="entry name" value="60S RIBOSOMAL PROTEIN L26 FAMILY MEMBER"/>
    <property type="match status" value="1"/>
</dbReference>
<evidence type="ECO:0000256" key="3">
    <source>
        <dbReference type="ARBA" id="ARBA00023274"/>
    </source>
</evidence>
<dbReference type="SUPFAM" id="SSF50104">
    <property type="entry name" value="Translation proteins SH3-like domain"/>
    <property type="match status" value="1"/>
</dbReference>
<protein>
    <submittedName>
        <fullName evidence="4">Uncharacterized protein</fullName>
    </submittedName>
</protein>
<evidence type="ECO:0000313" key="4">
    <source>
        <dbReference type="EMBL" id="KAF7381637.1"/>
    </source>
</evidence>
<dbReference type="EMBL" id="JACSEA010000020">
    <property type="protein sequence ID" value="KAF7381637.1"/>
    <property type="molecule type" value="Genomic_DNA"/>
</dbReference>
<sequence>MRFIKLVPSSRRKNRKNHFMVSFHVRRRLISGPLSKDLRQKYNVRSMSKSKDGEVQVITDYGISCSMEKLEYKRLFVDVTKANKLIKLLKCIERRMLSLKAVGLSTACFTIDEIKTEWRIHATQMKYVVFPLIMDDPYIKVAYIVFKGTYTAYSLGNFLLLLRIVPNDVLCFANNFVASHMLVEKFHHNMSPTSSKWFN</sequence>
<proteinExistence type="inferred from homology"/>